<dbReference type="GO" id="GO:0016592">
    <property type="term" value="C:mediator complex"/>
    <property type="evidence" value="ECO:0007669"/>
    <property type="project" value="InterPro"/>
</dbReference>
<dbReference type="InterPro" id="IPR037212">
    <property type="entry name" value="Med7/Med21-like"/>
</dbReference>
<dbReference type="GeneID" id="92364886"/>
<evidence type="ECO:0000313" key="6">
    <source>
        <dbReference type="Proteomes" id="UP000186804"/>
    </source>
</evidence>
<dbReference type="OrthoDB" id="338107at2759"/>
<proteinExistence type="predicted"/>
<organism evidence="5 6">
    <name type="scientific">Cryptosporidium andersoni</name>
    <dbReference type="NCBI Taxonomy" id="117008"/>
    <lineage>
        <taxon>Eukaryota</taxon>
        <taxon>Sar</taxon>
        <taxon>Alveolata</taxon>
        <taxon>Apicomplexa</taxon>
        <taxon>Conoidasida</taxon>
        <taxon>Coccidia</taxon>
        <taxon>Eucoccidiorida</taxon>
        <taxon>Eimeriorina</taxon>
        <taxon>Cryptosporidiidae</taxon>
        <taxon>Cryptosporidium</taxon>
    </lineage>
</organism>
<keyword evidence="2" id="KW-0805">Transcription regulation</keyword>
<evidence type="ECO:0000256" key="3">
    <source>
        <dbReference type="ARBA" id="ARBA00023163"/>
    </source>
</evidence>
<sequence>MFSVGRAPIASPPSDDCISKLQTTLNNIIHCVTDALHILPEIAPVISSSMDILGTKEELIATKCDILYRANYIGAAFECSNTLIEELASLKPLIGTDGEVFIEKVESLKTENEMYNKTLCELTRECEETLIHIRKLIRIQVNDSINKQIEELYSNATMESAEDIYQNMREHS</sequence>
<evidence type="ECO:0000313" key="5">
    <source>
        <dbReference type="EMBL" id="OII76112.1"/>
    </source>
</evidence>
<keyword evidence="4" id="KW-0539">Nucleus</keyword>
<evidence type="ECO:0000256" key="4">
    <source>
        <dbReference type="ARBA" id="ARBA00023242"/>
    </source>
</evidence>
<keyword evidence="3" id="KW-0804">Transcription</keyword>
<evidence type="ECO:0000256" key="2">
    <source>
        <dbReference type="ARBA" id="ARBA00023015"/>
    </source>
</evidence>
<dbReference type="EMBL" id="LRBS01000068">
    <property type="protein sequence ID" value="OII76112.1"/>
    <property type="molecule type" value="Genomic_DNA"/>
</dbReference>
<dbReference type="Proteomes" id="UP000186804">
    <property type="component" value="Unassembled WGS sequence"/>
</dbReference>
<evidence type="ECO:0000256" key="1">
    <source>
        <dbReference type="ARBA" id="ARBA00004123"/>
    </source>
</evidence>
<gene>
    <name evidence="5" type="ORF">cand_007010</name>
</gene>
<evidence type="ECO:0008006" key="7">
    <source>
        <dbReference type="Google" id="ProtNLM"/>
    </source>
</evidence>
<reference evidence="5 6" key="1">
    <citation type="submission" date="2016-10" db="EMBL/GenBank/DDBJ databases">
        <title>Reductive evolution of mitochondrial metabolism and differential evolution of invasion-related proteins in Cryptosporidium.</title>
        <authorList>
            <person name="Liu S."/>
            <person name="Roellig D.M."/>
            <person name="Guo Y."/>
            <person name="Li N."/>
            <person name="Frace M.A."/>
            <person name="Tang K."/>
            <person name="Zhang L."/>
            <person name="Feng Y."/>
            <person name="Xiao L."/>
        </authorList>
    </citation>
    <scope>NUCLEOTIDE SEQUENCE [LARGE SCALE GENOMIC DNA]</scope>
    <source>
        <strain evidence="5">30847</strain>
    </source>
</reference>
<dbReference type="SUPFAM" id="SSF140718">
    <property type="entry name" value="Mediator hinge subcomplex-like"/>
    <property type="match status" value="1"/>
</dbReference>
<comment type="caution">
    <text evidence="5">The sequence shown here is derived from an EMBL/GenBank/DDBJ whole genome shotgun (WGS) entry which is preliminary data.</text>
</comment>
<comment type="subcellular location">
    <subcellularLocation>
        <location evidence="1">Nucleus</location>
    </subcellularLocation>
</comment>
<protein>
    <recommendedName>
        <fullName evidence="7">Mediator of RNA polymerase II transcription subunit 21</fullName>
    </recommendedName>
</protein>
<dbReference type="VEuPathDB" id="CryptoDB:cand_007010"/>
<keyword evidence="6" id="KW-1185">Reference proteome</keyword>
<name>A0A1J4MPK6_9CRYT</name>
<accession>A0A1J4MPK6</accession>
<dbReference type="AlphaFoldDB" id="A0A1J4MPK6"/>
<dbReference type="RefSeq" id="XP_067067958.1">
    <property type="nucleotide sequence ID" value="XM_067210941.1"/>
</dbReference>